<name>A0A6P8AXZ4_PYRGI</name>
<dbReference type="Proteomes" id="UP000515153">
    <property type="component" value="Chromosome VII"/>
</dbReference>
<reference evidence="2" key="2">
    <citation type="submission" date="2019-10" db="EMBL/GenBank/DDBJ databases">
        <authorList>
            <consortium name="NCBI Genome Project"/>
        </authorList>
    </citation>
    <scope>NUCLEOTIDE SEQUENCE</scope>
    <source>
        <strain evidence="2">NI907</strain>
    </source>
</reference>
<accession>A0A6P8AXZ4</accession>
<proteinExistence type="predicted"/>
<sequence>MSPESDYLYIKIPPFNFYKNGKPEPEDIAVYRARPFVSACKTILGSVAELLGDSSISRNTQCHQAIVSALQETKEFFTLQALLYTLKAYKDGSEPLPKKWTEQSLQDALHRAQSAIRHSDHARKLNYAIMVCFKLSQETQVESGNTCLLIVTATLLAMRARTLQHEPVAQSVCTSNGLLRVQDGCLVLREHNPPNDSGQWLDIIEHLSLPTMPGSRWGLFHRVLDLPFFDQEKLRSFSFITSHCANSLMRSTIGTYTVARQQAATLRESLPDLTYEDEKVCTLKIPCIYTADFEKIKIKTANARARLPLDPPVSTVAHVINYSQMQYFASDILGASGDFNWSLGAVASVQTHREWTYRAPQ</sequence>
<organism evidence="1 2">
    <name type="scientific">Pyricularia grisea</name>
    <name type="common">Crabgrass-specific blast fungus</name>
    <name type="synonym">Magnaporthe grisea</name>
    <dbReference type="NCBI Taxonomy" id="148305"/>
    <lineage>
        <taxon>Eukaryota</taxon>
        <taxon>Fungi</taxon>
        <taxon>Dikarya</taxon>
        <taxon>Ascomycota</taxon>
        <taxon>Pezizomycotina</taxon>
        <taxon>Sordariomycetes</taxon>
        <taxon>Sordariomycetidae</taxon>
        <taxon>Magnaporthales</taxon>
        <taxon>Pyriculariaceae</taxon>
        <taxon>Pyricularia</taxon>
    </lineage>
</organism>
<gene>
    <name evidence="2" type="ORF">PgNI_10381</name>
</gene>
<keyword evidence="1" id="KW-1185">Reference proteome</keyword>
<dbReference type="RefSeq" id="XP_030979785.1">
    <property type="nucleotide sequence ID" value="XM_031130352.1"/>
</dbReference>
<reference evidence="2" key="3">
    <citation type="submission" date="2025-08" db="UniProtKB">
        <authorList>
            <consortium name="RefSeq"/>
        </authorList>
    </citation>
    <scope>IDENTIFICATION</scope>
    <source>
        <strain evidence="2">NI907</strain>
    </source>
</reference>
<dbReference type="KEGG" id="pgri:PgNI_10381"/>
<evidence type="ECO:0000313" key="1">
    <source>
        <dbReference type="Proteomes" id="UP000515153"/>
    </source>
</evidence>
<reference evidence="1 2" key="1">
    <citation type="journal article" date="2019" name="Mol. Biol. Evol.">
        <title>Blast fungal genomes show frequent chromosomal changes, gene gains and losses, and effector gene turnover.</title>
        <authorList>
            <person name="Gomez Luciano L.B."/>
            <person name="Jason Tsai I."/>
            <person name="Chuma I."/>
            <person name="Tosa Y."/>
            <person name="Chen Y.H."/>
            <person name="Li J.Y."/>
            <person name="Li M.Y."/>
            <person name="Jade Lu M.Y."/>
            <person name="Nakayashiki H."/>
            <person name="Li W.H."/>
        </authorList>
    </citation>
    <scope>NUCLEOTIDE SEQUENCE [LARGE SCALE GENOMIC DNA]</scope>
    <source>
        <strain evidence="1 2">NI907</strain>
    </source>
</reference>
<evidence type="ECO:0000313" key="2">
    <source>
        <dbReference type="RefSeq" id="XP_030979785.1"/>
    </source>
</evidence>
<dbReference type="AlphaFoldDB" id="A0A6P8AXZ4"/>
<protein>
    <submittedName>
        <fullName evidence="2">Uncharacterized protein</fullName>
    </submittedName>
</protein>
<dbReference type="GeneID" id="41965260"/>